<dbReference type="InterPro" id="IPR041168">
    <property type="entry name" value="LodA_N"/>
</dbReference>
<dbReference type="Pfam" id="PF17990">
    <property type="entry name" value="LodA_N"/>
    <property type="match status" value="1"/>
</dbReference>
<dbReference type="RefSeq" id="WP_193995625.1">
    <property type="nucleotide sequence ID" value="NZ_JADEXP010000316.1"/>
</dbReference>
<feature type="domain" description="L-lysine epsilon oxidase C-terminal" evidence="2">
    <location>
        <begin position="501"/>
        <end position="684"/>
    </location>
</feature>
<dbReference type="InterPro" id="IPR041173">
    <property type="entry name" value="LodA_C"/>
</dbReference>
<accession>A0A928ZYA8</accession>
<evidence type="ECO:0000313" key="3">
    <source>
        <dbReference type="EMBL" id="MBE9069737.1"/>
    </source>
</evidence>
<feature type="domain" description="L-Lysine epsilon oxidase N-terminal" evidence="1">
    <location>
        <begin position="14"/>
        <end position="312"/>
    </location>
</feature>
<sequence length="804" mass="89000">MTTDATTFSVFEIHPKIGVARLGNSPEEFYLGPETTGGLPTTWDSATQSATTTAVSQYKDDVGRIKRQAACFKIYAYASSEADNPTEIKVGSLISDNTVTDIQWTVHIASKKASWYTFSELQGDLMFGGTYDADSQAYKFDYDPSTNLNSYQNNNVPVNNPKTKSDERYQLLIDPGPRTVHASTNLGFDQGVDFSKYNIPGNPSSPNYSSSAAPFGQTSSPDYIKYDQSTSGNFPVPETSTEITNLGRIFTDSDGRLIALGGHGAVQNGKDPITTFRGAAGYYDDIADGYVIATLKLSDNTYIDLEPAWLIIGSPKVAPELVNIITMDDILFDVAVRHQQFFPDLYNPSGGYDNTFQIPSTSTTSLPPELVPIADSLNSTLPIIFRNFNPNFQPNYERDILPIIQRPQSYRWVANVPSMIEFANPGFDTSHVPQSTDSNYAQEMANLLEYFLWFRVPVPPEYYDQLIGQVAANDNRLPNGPNQLFYTNNGDSNVPQLPLMPLNSGDNSIVNDGPIYKFQALTLTQYFFLYQWAMGKFTSTCSSPTYNTPTSHVESIDHGVVGNCVGAPNAPGIEVCWTIRNPYLYQAPYQIAVDYYDYDAYSSTPYTNTADSVNQKFVTNYNTNGLAYTLPPRDECVPTKGKNGKLIPAGCQPGDLTKRMAIPWQADFFDCTVQTPSLLDPMYNQDDNSGMEAPPTYYVYWWPPQSPYNTFIGPSDGNQQVLESFITRNATPAGASFVTGAGQQALYHRGISSFNDTTTQWSALGFIVNQGTENYPYYVEVERNVNQIAQSLLKQEKVSSSTSK</sequence>
<evidence type="ECO:0000313" key="4">
    <source>
        <dbReference type="Proteomes" id="UP000615026"/>
    </source>
</evidence>
<comment type="caution">
    <text evidence="3">The sequence shown here is derived from an EMBL/GenBank/DDBJ whole genome shotgun (WGS) entry which is preliminary data.</text>
</comment>
<evidence type="ECO:0000259" key="2">
    <source>
        <dbReference type="Pfam" id="PF18417"/>
    </source>
</evidence>
<dbReference type="AlphaFoldDB" id="A0A928ZYA8"/>
<name>A0A928ZYA8_LEPEC</name>
<evidence type="ECO:0000259" key="1">
    <source>
        <dbReference type="Pfam" id="PF17990"/>
    </source>
</evidence>
<reference evidence="3" key="1">
    <citation type="submission" date="2020-10" db="EMBL/GenBank/DDBJ databases">
        <authorList>
            <person name="Castelo-Branco R."/>
            <person name="Eusebio N."/>
            <person name="Adriana R."/>
            <person name="Vieira A."/>
            <person name="Brugerolle De Fraissinette N."/>
            <person name="Rezende De Castro R."/>
            <person name="Schneider M.P."/>
            <person name="Vasconcelos V."/>
            <person name="Leao P.N."/>
        </authorList>
    </citation>
    <scope>NUCLEOTIDE SEQUENCE</scope>
    <source>
        <strain evidence="3">LEGE 11479</strain>
    </source>
</reference>
<organism evidence="3 4">
    <name type="scientific">Leptolyngbya cf. ectocarpi LEGE 11479</name>
    <dbReference type="NCBI Taxonomy" id="1828722"/>
    <lineage>
        <taxon>Bacteria</taxon>
        <taxon>Bacillati</taxon>
        <taxon>Cyanobacteriota</taxon>
        <taxon>Cyanophyceae</taxon>
        <taxon>Leptolyngbyales</taxon>
        <taxon>Leptolyngbyaceae</taxon>
        <taxon>Leptolyngbya group</taxon>
        <taxon>Leptolyngbya</taxon>
    </lineage>
</organism>
<dbReference type="EMBL" id="JADEXP010000316">
    <property type="protein sequence ID" value="MBE9069737.1"/>
    <property type="molecule type" value="Genomic_DNA"/>
</dbReference>
<dbReference type="Proteomes" id="UP000615026">
    <property type="component" value="Unassembled WGS sequence"/>
</dbReference>
<proteinExistence type="predicted"/>
<protein>
    <submittedName>
        <fullName evidence="3">LodA/GoxA family CTQ-dependent oxidase</fullName>
    </submittedName>
</protein>
<gene>
    <name evidence="3" type="ORF">IQ260_24130</name>
</gene>
<dbReference type="Pfam" id="PF18417">
    <property type="entry name" value="LodA_C"/>
    <property type="match status" value="1"/>
</dbReference>
<keyword evidence="4" id="KW-1185">Reference proteome</keyword>